<keyword evidence="3" id="KW-1185">Reference proteome</keyword>
<feature type="signal peptide" evidence="1">
    <location>
        <begin position="1"/>
        <end position="23"/>
    </location>
</feature>
<organism evidence="2 3">
    <name type="scientific">Hyaloperonospora brassicae</name>
    <name type="common">Brassica downy mildew</name>
    <name type="synonym">Peronospora brassicae</name>
    <dbReference type="NCBI Taxonomy" id="162125"/>
    <lineage>
        <taxon>Eukaryota</taxon>
        <taxon>Sar</taxon>
        <taxon>Stramenopiles</taxon>
        <taxon>Oomycota</taxon>
        <taxon>Peronosporomycetes</taxon>
        <taxon>Peronosporales</taxon>
        <taxon>Peronosporaceae</taxon>
        <taxon>Hyaloperonospora</taxon>
    </lineage>
</organism>
<sequence length="148" mass="14311">MFTSNKSIALLLAVAAVFTGSAAKDEAAKFGGLLGMGGMGGGMGGMGGRLPGMGGMGGIGGGKPSVIGDMGGMGGMGSAKTPGMGGGSLFNFLAQVAALEAAVILVQAAASRHLERAVEWAVQAVCTPAQEVQDLATRCPLVTPAGQG</sequence>
<keyword evidence="1" id="KW-0732">Signal</keyword>
<evidence type="ECO:0000256" key="1">
    <source>
        <dbReference type="SAM" id="SignalP"/>
    </source>
</evidence>
<evidence type="ECO:0008006" key="4">
    <source>
        <dbReference type="Google" id="ProtNLM"/>
    </source>
</evidence>
<name>A0AAV0UT96_HYABA</name>
<dbReference type="Proteomes" id="UP001162031">
    <property type="component" value="Unassembled WGS sequence"/>
</dbReference>
<protein>
    <recommendedName>
        <fullName evidence="4">RxLR effector candidate protein</fullName>
    </recommendedName>
</protein>
<evidence type="ECO:0000313" key="3">
    <source>
        <dbReference type="Proteomes" id="UP001162031"/>
    </source>
</evidence>
<gene>
    <name evidence="2" type="ORF">HBR001_LOCUS7300</name>
</gene>
<dbReference type="EMBL" id="CANTFL010001352">
    <property type="protein sequence ID" value="CAI5737874.1"/>
    <property type="molecule type" value="Genomic_DNA"/>
</dbReference>
<feature type="chain" id="PRO_5043359297" description="RxLR effector candidate protein" evidence="1">
    <location>
        <begin position="24"/>
        <end position="148"/>
    </location>
</feature>
<accession>A0AAV0UT96</accession>
<reference evidence="2" key="1">
    <citation type="submission" date="2022-12" db="EMBL/GenBank/DDBJ databases">
        <authorList>
            <person name="Webb A."/>
        </authorList>
    </citation>
    <scope>NUCLEOTIDE SEQUENCE</scope>
    <source>
        <strain evidence="2">Hp1</strain>
    </source>
</reference>
<dbReference type="AlphaFoldDB" id="A0AAV0UT96"/>
<comment type="caution">
    <text evidence="2">The sequence shown here is derived from an EMBL/GenBank/DDBJ whole genome shotgun (WGS) entry which is preliminary data.</text>
</comment>
<proteinExistence type="predicted"/>
<evidence type="ECO:0000313" key="2">
    <source>
        <dbReference type="EMBL" id="CAI5737874.1"/>
    </source>
</evidence>